<dbReference type="PANTHER" id="PTHR43182">
    <property type="entry name" value="COBALT-PRECORRIN-6B C(15)-METHYLTRANSFERASE (DECARBOXYLATING)"/>
    <property type="match status" value="1"/>
</dbReference>
<dbReference type="InterPro" id="IPR014777">
    <property type="entry name" value="4pyrrole_Mease_sub1"/>
</dbReference>
<dbReference type="Gene3D" id="3.40.50.150">
    <property type="entry name" value="Vaccinia Virus protein VP39"/>
    <property type="match status" value="1"/>
</dbReference>
<dbReference type="SUPFAM" id="SSF53335">
    <property type="entry name" value="S-adenosyl-L-methionine-dependent methyltransferases"/>
    <property type="match status" value="1"/>
</dbReference>
<dbReference type="UniPathway" id="UPA00148"/>
<dbReference type="InterPro" id="IPR035996">
    <property type="entry name" value="4pyrrol_Methylase_sf"/>
</dbReference>
<dbReference type="NCBIfam" id="TIGR02469">
    <property type="entry name" value="CbiT"/>
    <property type="match status" value="1"/>
</dbReference>
<comment type="pathway">
    <text evidence="1">Cofactor biosynthesis; adenosylcobalamin biosynthesis.</text>
</comment>
<dbReference type="NCBIfam" id="TIGR02467">
    <property type="entry name" value="CbiE"/>
    <property type="match status" value="1"/>
</dbReference>
<dbReference type="InterPro" id="IPR014008">
    <property type="entry name" value="Cbl_synth_MTase_CbiT"/>
</dbReference>
<gene>
    <name evidence="8" type="primary">cbiE</name>
    <name evidence="8" type="ORF">ENS29_10505</name>
</gene>
<dbReference type="InterPro" id="IPR014776">
    <property type="entry name" value="4pyrrole_Mease_sub2"/>
</dbReference>
<accession>A0A7C4VQF6</accession>
<feature type="compositionally biased region" description="Basic and acidic residues" evidence="6">
    <location>
        <begin position="1"/>
        <end position="11"/>
    </location>
</feature>
<evidence type="ECO:0000256" key="1">
    <source>
        <dbReference type="ARBA" id="ARBA00004953"/>
    </source>
</evidence>
<keyword evidence="4 8" id="KW-0808">Transferase</keyword>
<reference evidence="8" key="1">
    <citation type="journal article" date="2020" name="mSystems">
        <title>Genome- and Community-Level Interaction Insights into Carbon Utilization and Element Cycling Functions of Hydrothermarchaeota in Hydrothermal Sediment.</title>
        <authorList>
            <person name="Zhou Z."/>
            <person name="Liu Y."/>
            <person name="Xu W."/>
            <person name="Pan J."/>
            <person name="Luo Z.H."/>
            <person name="Li M."/>
        </authorList>
    </citation>
    <scope>NUCLEOTIDE SEQUENCE [LARGE SCALE GENOMIC DNA]</scope>
    <source>
        <strain evidence="8">SpSt-477</strain>
    </source>
</reference>
<keyword evidence="2" id="KW-0169">Cobalamin biosynthesis</keyword>
<feature type="domain" description="Tetrapyrrole methylase" evidence="7">
    <location>
        <begin position="39"/>
        <end position="227"/>
    </location>
</feature>
<dbReference type="PANTHER" id="PTHR43182:SF1">
    <property type="entry name" value="COBALT-PRECORRIN-7 C(5)-METHYLTRANSFERASE"/>
    <property type="match status" value="1"/>
</dbReference>
<feature type="region of interest" description="Disordered" evidence="6">
    <location>
        <begin position="436"/>
        <end position="464"/>
    </location>
</feature>
<evidence type="ECO:0000256" key="4">
    <source>
        <dbReference type="ARBA" id="ARBA00022679"/>
    </source>
</evidence>
<evidence type="ECO:0000259" key="7">
    <source>
        <dbReference type="Pfam" id="PF00590"/>
    </source>
</evidence>
<feature type="region of interest" description="Disordered" evidence="6">
    <location>
        <begin position="1"/>
        <end position="38"/>
    </location>
</feature>
<dbReference type="Gene3D" id="3.40.1010.10">
    <property type="entry name" value="Cobalt-precorrin-4 Transmethylase, Domain 1"/>
    <property type="match status" value="1"/>
</dbReference>
<dbReference type="SUPFAM" id="SSF53790">
    <property type="entry name" value="Tetrapyrrole methylase"/>
    <property type="match status" value="1"/>
</dbReference>
<evidence type="ECO:0000256" key="2">
    <source>
        <dbReference type="ARBA" id="ARBA00022573"/>
    </source>
</evidence>
<dbReference type="InterPro" id="IPR050714">
    <property type="entry name" value="Cobalamin_biosynth_MTase"/>
</dbReference>
<dbReference type="InterPro" id="IPR029063">
    <property type="entry name" value="SAM-dependent_MTases_sf"/>
</dbReference>
<evidence type="ECO:0000256" key="3">
    <source>
        <dbReference type="ARBA" id="ARBA00022603"/>
    </source>
</evidence>
<dbReference type="Pfam" id="PF01135">
    <property type="entry name" value="PCMT"/>
    <property type="match status" value="1"/>
</dbReference>
<dbReference type="InterPro" id="IPR012818">
    <property type="entry name" value="CbiE"/>
</dbReference>
<name>A0A7C4VQF6_9BACT</name>
<dbReference type="GO" id="GO:0032259">
    <property type="term" value="P:methylation"/>
    <property type="evidence" value="ECO:0007669"/>
    <property type="project" value="UniProtKB-KW"/>
</dbReference>
<dbReference type="AlphaFoldDB" id="A0A7C4VQF6"/>
<organism evidence="8">
    <name type="scientific">Desulfatirhabdium butyrativorans</name>
    <dbReference type="NCBI Taxonomy" id="340467"/>
    <lineage>
        <taxon>Bacteria</taxon>
        <taxon>Pseudomonadati</taxon>
        <taxon>Thermodesulfobacteriota</taxon>
        <taxon>Desulfobacteria</taxon>
        <taxon>Desulfobacterales</taxon>
        <taxon>Desulfatirhabdiaceae</taxon>
        <taxon>Desulfatirhabdium</taxon>
    </lineage>
</organism>
<proteinExistence type="predicted"/>
<dbReference type="GO" id="GO:0008276">
    <property type="term" value="F:protein methyltransferase activity"/>
    <property type="evidence" value="ECO:0007669"/>
    <property type="project" value="InterPro"/>
</dbReference>
<sequence length="464" mass="50785">MIRPEGDDMDRSSGPGIHKGVPDPQPDRDSFPGTPHPDRITVIGMGMGQEDVSLRQLRIIESADVLIGARRHLAPFEALPAEKIPIGKDMDAVFSAVENRIGKERIVVLASGDPLFYGIGATLIRRFGPERVQVFPNVSSLAAAFARLNLPWQDVPVVHFHGRDATTELIAAIQSSERVFVLTDLTHTPDRIAACLMDFPAIEGRCCVLERLGEPDEAIRWCTIAEASAASFRQPNVLVIEIQRKETAERPFLGMPETAYLHEAGLITKPEIRAVSIAQLALLPHHVVWDLGAGSGSVSIEAALLAHKGQIIAVERHPERVRHIRANVRRYAMENVRVVEGTMPETLDGLPAPDRVFVGGGGKALEAILEVVCDRLAPDGVVVVNTVLLESLHLSLKAFRKRNWFCDIIQIQACVSKSTAGDLRLEARNPVWILRAGPAETKPENKDDVSPSDPNGYHPLSSDF</sequence>
<dbReference type="GO" id="GO:0009236">
    <property type="term" value="P:cobalamin biosynthetic process"/>
    <property type="evidence" value="ECO:0007669"/>
    <property type="project" value="UniProtKB-UniPathway"/>
</dbReference>
<dbReference type="Pfam" id="PF00590">
    <property type="entry name" value="TP_methylase"/>
    <property type="match status" value="1"/>
</dbReference>
<keyword evidence="3 8" id="KW-0489">Methyltransferase</keyword>
<dbReference type="CDD" id="cd02440">
    <property type="entry name" value="AdoMet_MTases"/>
    <property type="match status" value="1"/>
</dbReference>
<dbReference type="InterPro" id="IPR000878">
    <property type="entry name" value="4pyrrol_Mease"/>
</dbReference>
<dbReference type="Gene3D" id="3.30.950.10">
    <property type="entry name" value="Methyltransferase, Cobalt-precorrin-4 Transmethylase, Domain 2"/>
    <property type="match status" value="1"/>
</dbReference>
<protein>
    <submittedName>
        <fullName evidence="8">Precorrin-6y C5,15-methyltransferase (Decarboxylating) subunit CbiE</fullName>
    </submittedName>
</protein>
<dbReference type="EMBL" id="DSUH01000243">
    <property type="protein sequence ID" value="HGU33271.1"/>
    <property type="molecule type" value="Genomic_DNA"/>
</dbReference>
<evidence type="ECO:0000256" key="6">
    <source>
        <dbReference type="SAM" id="MobiDB-lite"/>
    </source>
</evidence>
<evidence type="ECO:0000256" key="5">
    <source>
        <dbReference type="ARBA" id="ARBA00022691"/>
    </source>
</evidence>
<evidence type="ECO:0000313" key="8">
    <source>
        <dbReference type="EMBL" id="HGU33271.1"/>
    </source>
</evidence>
<keyword evidence="5" id="KW-0949">S-adenosyl-L-methionine</keyword>
<comment type="caution">
    <text evidence="8">The sequence shown here is derived from an EMBL/GenBank/DDBJ whole genome shotgun (WGS) entry which is preliminary data.</text>
</comment>
<dbReference type="CDD" id="cd11644">
    <property type="entry name" value="Precorrin-6Y-MT"/>
    <property type="match status" value="1"/>
</dbReference>